<dbReference type="EMBL" id="JBFDAA010000009">
    <property type="protein sequence ID" value="KAL1129261.1"/>
    <property type="molecule type" value="Genomic_DNA"/>
</dbReference>
<feature type="region of interest" description="Disordered" evidence="1">
    <location>
        <begin position="69"/>
        <end position="103"/>
    </location>
</feature>
<accession>A0ABD0YDH1</accession>
<organism evidence="2 3">
    <name type="scientific">Ranatra chinensis</name>
    <dbReference type="NCBI Taxonomy" id="642074"/>
    <lineage>
        <taxon>Eukaryota</taxon>
        <taxon>Metazoa</taxon>
        <taxon>Ecdysozoa</taxon>
        <taxon>Arthropoda</taxon>
        <taxon>Hexapoda</taxon>
        <taxon>Insecta</taxon>
        <taxon>Pterygota</taxon>
        <taxon>Neoptera</taxon>
        <taxon>Paraneoptera</taxon>
        <taxon>Hemiptera</taxon>
        <taxon>Heteroptera</taxon>
        <taxon>Panheteroptera</taxon>
        <taxon>Nepomorpha</taxon>
        <taxon>Nepidae</taxon>
        <taxon>Ranatrinae</taxon>
        <taxon>Ranatra</taxon>
    </lineage>
</organism>
<gene>
    <name evidence="2" type="ORF">AAG570_013790</name>
</gene>
<keyword evidence="3" id="KW-1185">Reference proteome</keyword>
<dbReference type="Proteomes" id="UP001558652">
    <property type="component" value="Unassembled WGS sequence"/>
</dbReference>
<dbReference type="AlphaFoldDB" id="A0ABD0YDH1"/>
<name>A0ABD0YDH1_9HEMI</name>
<comment type="caution">
    <text evidence="2">The sequence shown here is derived from an EMBL/GenBank/DDBJ whole genome shotgun (WGS) entry which is preliminary data.</text>
</comment>
<feature type="compositionally biased region" description="Basic and acidic residues" evidence="1">
    <location>
        <begin position="155"/>
        <end position="170"/>
    </location>
</feature>
<protein>
    <submittedName>
        <fullName evidence="2">Uncharacterized protein</fullName>
    </submittedName>
</protein>
<evidence type="ECO:0000313" key="2">
    <source>
        <dbReference type="EMBL" id="KAL1129261.1"/>
    </source>
</evidence>
<feature type="compositionally biased region" description="Acidic residues" evidence="1">
    <location>
        <begin position="17"/>
        <end position="37"/>
    </location>
</feature>
<feature type="compositionally biased region" description="Polar residues" evidence="1">
    <location>
        <begin position="1"/>
        <end position="12"/>
    </location>
</feature>
<evidence type="ECO:0000313" key="3">
    <source>
        <dbReference type="Proteomes" id="UP001558652"/>
    </source>
</evidence>
<feature type="region of interest" description="Disordered" evidence="1">
    <location>
        <begin position="155"/>
        <end position="174"/>
    </location>
</feature>
<reference evidence="2 3" key="1">
    <citation type="submission" date="2024-07" db="EMBL/GenBank/DDBJ databases">
        <title>Chromosome-level genome assembly of the water stick insect Ranatra chinensis (Heteroptera: Nepidae).</title>
        <authorList>
            <person name="Liu X."/>
        </authorList>
    </citation>
    <scope>NUCLEOTIDE SEQUENCE [LARGE SCALE GENOMIC DNA]</scope>
    <source>
        <strain evidence="2">Cailab_2021Rc</strain>
        <tissue evidence="2">Muscle</tissue>
    </source>
</reference>
<feature type="region of interest" description="Disordered" evidence="1">
    <location>
        <begin position="1"/>
        <end position="41"/>
    </location>
</feature>
<sequence length="258" mass="29878">MSKKATGNSLSRRNTDETQEEETQEEVGGEEEEEESVDVQKYLEECEGDFESVERGNAIWNSLVEAHKVLAEGRKPRKRDVSPPKLERGRKRDRERMRRRETDELVGREERIFKGEKERYRGGVREKLSRRREVSWGLNGEQEKGMSLREIEKGRVRENEKEGQRERAGVEEGGNPDVKYLEEHVFPILLPALEDALKLAQEHDVLKDTVRKVAAANLAVFRIFLKASPYHRSTLRDSYFGSSYQSRSCNVAVSSRLR</sequence>
<proteinExistence type="predicted"/>
<evidence type="ECO:0000256" key="1">
    <source>
        <dbReference type="SAM" id="MobiDB-lite"/>
    </source>
</evidence>